<accession>A0A2W7N0W7</accession>
<gene>
    <name evidence="1" type="ORF">LX69_02578</name>
</gene>
<comment type="caution">
    <text evidence="1">The sequence shown here is derived from an EMBL/GenBank/DDBJ whole genome shotgun (WGS) entry which is preliminary data.</text>
</comment>
<evidence type="ECO:0000313" key="2">
    <source>
        <dbReference type="Proteomes" id="UP000249239"/>
    </source>
</evidence>
<dbReference type="EMBL" id="QKZK01000023">
    <property type="protein sequence ID" value="PZX13720.1"/>
    <property type="molecule type" value="Genomic_DNA"/>
</dbReference>
<reference evidence="1 2" key="1">
    <citation type="submission" date="2018-06" db="EMBL/GenBank/DDBJ databases">
        <title>Genomic Encyclopedia of Archaeal and Bacterial Type Strains, Phase II (KMG-II): from individual species to whole genera.</title>
        <authorList>
            <person name="Goeker M."/>
        </authorList>
    </citation>
    <scope>NUCLEOTIDE SEQUENCE [LARGE SCALE GENOMIC DNA]</scope>
    <source>
        <strain evidence="1 2">DSM 6779</strain>
    </source>
</reference>
<name>A0A2W7N0W7_9BACT</name>
<proteinExistence type="predicted"/>
<sequence length="74" mass="8059">MAFGTANYSSNRQKIALRKGIIALRKGNIAVQSGNVRVRKGIIAVQTGKIGVRNGNLEGHPVVFIKLCLSFFFL</sequence>
<protein>
    <submittedName>
        <fullName evidence="1">Uncharacterized protein</fullName>
    </submittedName>
</protein>
<dbReference type="Proteomes" id="UP000249239">
    <property type="component" value="Unassembled WGS sequence"/>
</dbReference>
<keyword evidence="2" id="KW-1185">Reference proteome</keyword>
<dbReference type="AlphaFoldDB" id="A0A2W7N0W7"/>
<organism evidence="1 2">
    <name type="scientific">Breznakibacter xylanolyticus</name>
    <dbReference type="NCBI Taxonomy" id="990"/>
    <lineage>
        <taxon>Bacteria</taxon>
        <taxon>Pseudomonadati</taxon>
        <taxon>Bacteroidota</taxon>
        <taxon>Bacteroidia</taxon>
        <taxon>Marinilabiliales</taxon>
        <taxon>Marinilabiliaceae</taxon>
        <taxon>Breznakibacter</taxon>
    </lineage>
</organism>
<evidence type="ECO:0000313" key="1">
    <source>
        <dbReference type="EMBL" id="PZX13720.1"/>
    </source>
</evidence>